<accession>A0A6A4IGD2</accession>
<dbReference type="InterPro" id="IPR029030">
    <property type="entry name" value="Caspase-like_dom_sf"/>
</dbReference>
<evidence type="ECO:0000313" key="5">
    <source>
        <dbReference type="EMBL" id="KAE9409731.1"/>
    </source>
</evidence>
<evidence type="ECO:0000256" key="3">
    <source>
        <dbReference type="ARBA" id="ARBA00022807"/>
    </source>
</evidence>
<dbReference type="GO" id="GO:0006915">
    <property type="term" value="P:apoptotic process"/>
    <property type="evidence" value="ECO:0007669"/>
    <property type="project" value="UniProtKB-KW"/>
</dbReference>
<proteinExistence type="inferred from homology"/>
<protein>
    <submittedName>
        <fullName evidence="5">Peptidase C14</fullName>
    </submittedName>
</protein>
<dbReference type="SUPFAM" id="SSF52129">
    <property type="entry name" value="Caspase-like"/>
    <property type="match status" value="1"/>
</dbReference>
<dbReference type="OrthoDB" id="3223806at2759"/>
<evidence type="ECO:0000313" key="6">
    <source>
        <dbReference type="Proteomes" id="UP000799118"/>
    </source>
</evidence>
<dbReference type="GO" id="GO:0004197">
    <property type="term" value="F:cysteine-type endopeptidase activity"/>
    <property type="evidence" value="ECO:0007669"/>
    <property type="project" value="InterPro"/>
</dbReference>
<keyword evidence="3" id="KW-0788">Thiol protease</keyword>
<name>A0A6A4IGD2_9AGAR</name>
<sequence length="393" mass="44095">MHFHLGHSKEVPVEAEKPFLTVEKTYETKVTTRTEWVSSNCTGNKKALLIGINYRGTNNPLDGCHSDASRMYKFITKTYGFKAENVVLLMDDHRLKPEYQPTRANILHWTHWLVKDAQAHDSLFFHYSGHGGRRPDQDGDKMDYYDDCIYPLDSVPLTHASHEQINACYQSIILDDELHQHLVSPLPAGARLTAIFDSCHSGSVLVLPFVYAAKSGKLKGGNLLAEEDAEEAHITRKARGFVALEETEVWKVREKFFEVKDMLEATKDILHETGGKLFVERDGKGALMDIERLDGLKAHVKQVEAMKKRNESLADVVLISGCKDTQSSADATENGMSTGALSWGLLTTLQENPEPTYLELLDGIRAKLKKEHYAQSPQLSTGHPMDLNVVFMA</sequence>
<feature type="domain" description="Peptidase C14 caspase" evidence="4">
    <location>
        <begin position="45"/>
        <end position="381"/>
    </location>
</feature>
<reference evidence="5" key="1">
    <citation type="journal article" date="2019" name="Environ. Microbiol.">
        <title>Fungal ecological strategies reflected in gene transcription - a case study of two litter decomposers.</title>
        <authorList>
            <person name="Barbi F."/>
            <person name="Kohler A."/>
            <person name="Barry K."/>
            <person name="Baskaran P."/>
            <person name="Daum C."/>
            <person name="Fauchery L."/>
            <person name="Ihrmark K."/>
            <person name="Kuo A."/>
            <person name="LaButti K."/>
            <person name="Lipzen A."/>
            <person name="Morin E."/>
            <person name="Grigoriev I.V."/>
            <person name="Henrissat B."/>
            <person name="Lindahl B."/>
            <person name="Martin F."/>
        </authorList>
    </citation>
    <scope>NUCLEOTIDE SEQUENCE</scope>
    <source>
        <strain evidence="5">JB14</strain>
    </source>
</reference>
<dbReference type="AlphaFoldDB" id="A0A6A4IGD2"/>
<keyword evidence="3" id="KW-0645">Protease</keyword>
<dbReference type="Proteomes" id="UP000799118">
    <property type="component" value="Unassembled WGS sequence"/>
</dbReference>
<dbReference type="Gene3D" id="3.40.50.12660">
    <property type="match status" value="2"/>
</dbReference>
<dbReference type="EMBL" id="ML769387">
    <property type="protein sequence ID" value="KAE9409731.1"/>
    <property type="molecule type" value="Genomic_DNA"/>
</dbReference>
<organism evidence="5 6">
    <name type="scientific">Gymnopus androsaceus JB14</name>
    <dbReference type="NCBI Taxonomy" id="1447944"/>
    <lineage>
        <taxon>Eukaryota</taxon>
        <taxon>Fungi</taxon>
        <taxon>Dikarya</taxon>
        <taxon>Basidiomycota</taxon>
        <taxon>Agaricomycotina</taxon>
        <taxon>Agaricomycetes</taxon>
        <taxon>Agaricomycetidae</taxon>
        <taxon>Agaricales</taxon>
        <taxon>Marasmiineae</taxon>
        <taxon>Omphalotaceae</taxon>
        <taxon>Gymnopus</taxon>
    </lineage>
</organism>
<dbReference type="InterPro" id="IPR050452">
    <property type="entry name" value="Metacaspase"/>
</dbReference>
<dbReference type="Pfam" id="PF00656">
    <property type="entry name" value="Peptidase_C14"/>
    <property type="match status" value="1"/>
</dbReference>
<comment type="similarity">
    <text evidence="1">Belongs to the peptidase C14B family.</text>
</comment>
<evidence type="ECO:0000259" key="4">
    <source>
        <dbReference type="Pfam" id="PF00656"/>
    </source>
</evidence>
<dbReference type="PANTHER" id="PTHR48104:SF30">
    <property type="entry name" value="METACASPASE-1"/>
    <property type="match status" value="1"/>
</dbReference>
<gene>
    <name evidence="5" type="ORF">BT96DRAFT_913236</name>
</gene>
<dbReference type="InterPro" id="IPR011600">
    <property type="entry name" value="Pept_C14_caspase"/>
</dbReference>
<evidence type="ECO:0000256" key="1">
    <source>
        <dbReference type="ARBA" id="ARBA00009005"/>
    </source>
</evidence>
<keyword evidence="2" id="KW-0053">Apoptosis</keyword>
<dbReference type="GO" id="GO:0005737">
    <property type="term" value="C:cytoplasm"/>
    <property type="evidence" value="ECO:0007669"/>
    <property type="project" value="TreeGrafter"/>
</dbReference>
<dbReference type="GO" id="GO:0006508">
    <property type="term" value="P:proteolysis"/>
    <property type="evidence" value="ECO:0007669"/>
    <property type="project" value="InterPro"/>
</dbReference>
<evidence type="ECO:0000256" key="2">
    <source>
        <dbReference type="ARBA" id="ARBA00022703"/>
    </source>
</evidence>
<keyword evidence="3" id="KW-0378">Hydrolase</keyword>
<dbReference type="PANTHER" id="PTHR48104">
    <property type="entry name" value="METACASPASE-4"/>
    <property type="match status" value="1"/>
</dbReference>
<keyword evidence="6" id="KW-1185">Reference proteome</keyword>